<comment type="catalytic activity">
    <reaction evidence="4">
        <text>3-amino-2-oxopropyl phosphate + 1-deoxy-D-xylulose 5-phosphate = pyridoxine 5'-phosphate + phosphate + 2 H2O + H(+)</text>
        <dbReference type="Rhea" id="RHEA:15265"/>
        <dbReference type="ChEBI" id="CHEBI:15377"/>
        <dbReference type="ChEBI" id="CHEBI:15378"/>
        <dbReference type="ChEBI" id="CHEBI:43474"/>
        <dbReference type="ChEBI" id="CHEBI:57279"/>
        <dbReference type="ChEBI" id="CHEBI:57792"/>
        <dbReference type="ChEBI" id="CHEBI:58589"/>
        <dbReference type="EC" id="2.6.99.2"/>
    </reaction>
</comment>
<dbReference type="EC" id="2.6.99.2" evidence="4 5"/>
<evidence type="ECO:0000256" key="2">
    <source>
        <dbReference type="ARBA" id="ARBA00022679"/>
    </source>
</evidence>
<accession>A0ABT2A7N9</accession>
<keyword evidence="3 4" id="KW-0664">Pyridoxine biosynthesis</keyword>
<comment type="function">
    <text evidence="4">Catalyzes the complicated ring closure reaction between the two acyclic compounds 1-deoxy-D-xylulose-5-phosphate (DXP) and 3-amino-2-oxopropyl phosphate (1-amino-acetone-3-phosphate or AAP) to form pyridoxine 5'-phosphate (PNP) and inorganic phosphate.</text>
</comment>
<dbReference type="Pfam" id="PF03740">
    <property type="entry name" value="PdxJ"/>
    <property type="match status" value="1"/>
</dbReference>
<comment type="subunit">
    <text evidence="4">Homooctamer; tetramer of dimers.</text>
</comment>
<feature type="binding site" evidence="4">
    <location>
        <position position="109"/>
    </location>
    <ligand>
        <name>1-deoxy-D-xylulose 5-phosphate</name>
        <dbReference type="ChEBI" id="CHEBI:57792"/>
    </ligand>
</feature>
<feature type="binding site" evidence="4">
    <location>
        <begin position="18"/>
        <end position="19"/>
    </location>
    <ligand>
        <name>1-deoxy-D-xylulose 5-phosphate</name>
        <dbReference type="ChEBI" id="CHEBI:57792"/>
    </ligand>
</feature>
<dbReference type="InterPro" id="IPR004569">
    <property type="entry name" value="PyrdxlP_synth_PdxJ"/>
</dbReference>
<gene>
    <name evidence="4 6" type="primary">pdxJ</name>
    <name evidence="6" type="ORF">NX782_12965</name>
</gene>
<dbReference type="InterPro" id="IPR013785">
    <property type="entry name" value="Aldolase_TIM"/>
</dbReference>
<comment type="subcellular location">
    <subcellularLocation>
        <location evidence="4">Cytoplasm</location>
    </subcellularLocation>
</comment>
<dbReference type="RefSeq" id="WP_258845886.1">
    <property type="nucleotide sequence ID" value="NZ_JANUGX010000014.1"/>
</dbReference>
<dbReference type="GO" id="GO:0033856">
    <property type="term" value="F:pyridoxine 5'-phosphate synthase activity"/>
    <property type="evidence" value="ECO:0007669"/>
    <property type="project" value="UniProtKB-EC"/>
</dbReference>
<feature type="binding site" evidence="4">
    <location>
        <begin position="222"/>
        <end position="223"/>
    </location>
    <ligand>
        <name>3-amino-2-oxopropyl phosphate</name>
        <dbReference type="ChEBI" id="CHEBI:57279"/>
    </ligand>
</feature>
<name>A0ABT2A7N9_9BURK</name>
<organism evidence="6 7">
    <name type="scientific">Massilia norwichensis</name>
    <dbReference type="NCBI Taxonomy" id="1442366"/>
    <lineage>
        <taxon>Bacteria</taxon>
        <taxon>Pseudomonadati</taxon>
        <taxon>Pseudomonadota</taxon>
        <taxon>Betaproteobacteria</taxon>
        <taxon>Burkholderiales</taxon>
        <taxon>Oxalobacteraceae</taxon>
        <taxon>Telluria group</taxon>
        <taxon>Massilia</taxon>
    </lineage>
</organism>
<dbReference type="Gene3D" id="3.20.20.70">
    <property type="entry name" value="Aldolase class I"/>
    <property type="match status" value="1"/>
</dbReference>
<dbReference type="NCBIfam" id="NF003625">
    <property type="entry name" value="PRK05265.1-3"/>
    <property type="match status" value="1"/>
</dbReference>
<dbReference type="NCBIfam" id="NF003623">
    <property type="entry name" value="PRK05265.1-1"/>
    <property type="match status" value="1"/>
</dbReference>
<feature type="binding site" evidence="4">
    <location>
        <position position="54"/>
    </location>
    <ligand>
        <name>1-deoxy-D-xylulose 5-phosphate</name>
        <dbReference type="ChEBI" id="CHEBI:57792"/>
    </ligand>
</feature>
<keyword evidence="1 4" id="KW-0963">Cytoplasm</keyword>
<feature type="site" description="Transition state stabilizer" evidence="4">
    <location>
        <position position="160"/>
    </location>
</feature>
<comment type="similarity">
    <text evidence="4">Belongs to the PNP synthase family.</text>
</comment>
<feature type="binding site" evidence="4">
    <location>
        <position position="59"/>
    </location>
    <ligand>
        <name>1-deoxy-D-xylulose 5-phosphate</name>
        <dbReference type="ChEBI" id="CHEBI:57792"/>
    </ligand>
</feature>
<evidence type="ECO:0000256" key="3">
    <source>
        <dbReference type="ARBA" id="ARBA00023096"/>
    </source>
</evidence>
<feature type="active site" description="Proton acceptor" evidence="4">
    <location>
        <position position="52"/>
    </location>
</feature>
<feature type="active site" description="Proton donor" evidence="4">
    <location>
        <position position="200"/>
    </location>
</feature>
<dbReference type="Proteomes" id="UP001205560">
    <property type="component" value="Unassembled WGS sequence"/>
</dbReference>
<protein>
    <recommendedName>
        <fullName evidence="4 5">Pyridoxine 5'-phosphate synthase</fullName>
        <shortName evidence="4">PNP synthase</shortName>
        <ecNumber evidence="4 5">2.6.99.2</ecNumber>
    </recommendedName>
</protein>
<comment type="caution">
    <text evidence="6">The sequence shown here is derived from an EMBL/GenBank/DDBJ whole genome shotgun (WGS) entry which is preliminary data.</text>
</comment>
<evidence type="ECO:0000256" key="4">
    <source>
        <dbReference type="HAMAP-Rule" id="MF_00279"/>
    </source>
</evidence>
<evidence type="ECO:0000256" key="5">
    <source>
        <dbReference type="NCBIfam" id="TIGR00559"/>
    </source>
</evidence>
<reference evidence="6 7" key="1">
    <citation type="submission" date="2022-08" db="EMBL/GenBank/DDBJ databases">
        <title>Reclassification of Massilia species as members of the genera Telluria, Duganella, Pseudoduganella, Mokoshia gen. nov. and Zemynaea gen. nov. using orthogonal and non-orthogonal genome-based approaches.</title>
        <authorList>
            <person name="Bowman J.P."/>
        </authorList>
    </citation>
    <scope>NUCLEOTIDE SEQUENCE [LARGE SCALE GENOMIC DNA]</scope>
    <source>
        <strain evidence="6 7">LMG 28164</strain>
    </source>
</reference>
<dbReference type="CDD" id="cd00003">
    <property type="entry name" value="PNPsynthase"/>
    <property type="match status" value="1"/>
</dbReference>
<feature type="binding site" evidence="4">
    <location>
        <position position="16"/>
    </location>
    <ligand>
        <name>3-amino-2-oxopropyl phosphate</name>
        <dbReference type="ChEBI" id="CHEBI:57279"/>
    </ligand>
</feature>
<keyword evidence="2 4" id="KW-0808">Transferase</keyword>
<sequence>MSFLHPTGPVIDLGVNIDHVATVRNARGTVYPDPLRAALLAEQAGADLITLHLREDRRHIKDADVLALRPQLLTRMNLEAAVTREMIDFACQVRPQDVCLVPERREEVTTEGGLDVIRYYKEVEAAVRQLAGEGIRVSLFIDADEQQIAAAAAVGAPVIELHTGRYAEAEDEEEIARELARIKLGVRAGVKHGLRVNAGHGLHYTNVQPIAAIPEIHELNIGHAIVAHALFVGWEHAVREMKAIMVDARLGVALGNPSAET</sequence>
<dbReference type="NCBIfam" id="NF003627">
    <property type="entry name" value="PRK05265.1-5"/>
    <property type="match status" value="1"/>
</dbReference>
<keyword evidence="7" id="KW-1185">Reference proteome</keyword>
<feature type="active site" description="Proton acceptor" evidence="4">
    <location>
        <position position="79"/>
    </location>
</feature>
<dbReference type="NCBIfam" id="NF003624">
    <property type="entry name" value="PRK05265.1-2"/>
    <property type="match status" value="1"/>
</dbReference>
<evidence type="ECO:0000313" key="7">
    <source>
        <dbReference type="Proteomes" id="UP001205560"/>
    </source>
</evidence>
<dbReference type="NCBIfam" id="TIGR00559">
    <property type="entry name" value="pdxJ"/>
    <property type="match status" value="1"/>
</dbReference>
<evidence type="ECO:0000313" key="6">
    <source>
        <dbReference type="EMBL" id="MCS0590110.1"/>
    </source>
</evidence>
<dbReference type="HAMAP" id="MF_00279">
    <property type="entry name" value="PdxJ"/>
    <property type="match status" value="1"/>
</dbReference>
<dbReference type="PANTHER" id="PTHR30456">
    <property type="entry name" value="PYRIDOXINE 5'-PHOSPHATE SYNTHASE"/>
    <property type="match status" value="1"/>
</dbReference>
<feature type="binding site" evidence="4">
    <location>
        <position position="27"/>
    </location>
    <ligand>
        <name>3-amino-2-oxopropyl phosphate</name>
        <dbReference type="ChEBI" id="CHEBI:57279"/>
    </ligand>
</feature>
<proteinExistence type="inferred from homology"/>
<dbReference type="EMBL" id="JANUGX010000014">
    <property type="protein sequence ID" value="MCS0590110.1"/>
    <property type="molecule type" value="Genomic_DNA"/>
</dbReference>
<evidence type="ECO:0000256" key="1">
    <source>
        <dbReference type="ARBA" id="ARBA00022490"/>
    </source>
</evidence>
<dbReference type="PANTHER" id="PTHR30456:SF0">
    <property type="entry name" value="PYRIDOXINE 5'-PHOSPHATE SYNTHASE"/>
    <property type="match status" value="1"/>
</dbReference>
<feature type="binding site" evidence="4">
    <location>
        <position position="201"/>
    </location>
    <ligand>
        <name>3-amino-2-oxopropyl phosphate</name>
        <dbReference type="ChEBI" id="CHEBI:57279"/>
    </ligand>
</feature>
<dbReference type="InterPro" id="IPR036130">
    <property type="entry name" value="Pyridoxine-5'_phos_synth"/>
</dbReference>
<dbReference type="SUPFAM" id="SSF63892">
    <property type="entry name" value="Pyridoxine 5'-phosphate synthase"/>
    <property type="match status" value="1"/>
</dbReference>
<comment type="pathway">
    <text evidence="4">Cofactor biosynthesis; pyridoxine 5'-phosphate biosynthesis; pyridoxine 5'-phosphate from D-erythrose 4-phosphate: step 5/5.</text>
</comment>